<protein>
    <submittedName>
        <fullName evidence="2">Metal-dependent hydrolase</fullName>
    </submittedName>
</protein>
<feature type="transmembrane region" description="Helical" evidence="1">
    <location>
        <begin position="25"/>
        <end position="46"/>
    </location>
</feature>
<evidence type="ECO:0000313" key="3">
    <source>
        <dbReference type="Proteomes" id="UP000670776"/>
    </source>
</evidence>
<keyword evidence="3" id="KW-1185">Reference proteome</keyword>
<sequence length="178" mass="20435">MASIFGHSVVGFTLTKVMDTKHTKWLLLAAIFSTILPDFDVISFHFGIPYLHPLGHRGFTHSILFAFLWACALTFTLGKQRKLIWFSVIFLSTLSHGVLDACTSGGKGVGFFIPFDNVRYFFPFREIKVSPLGIGKFFSERGLKVIFSEFKYIMLPCFIILIVRFLVFKPKDRYYNQN</sequence>
<dbReference type="GO" id="GO:0016787">
    <property type="term" value="F:hydrolase activity"/>
    <property type="evidence" value="ECO:0007669"/>
    <property type="project" value="UniProtKB-KW"/>
</dbReference>
<dbReference type="Pfam" id="PF04307">
    <property type="entry name" value="YdjM"/>
    <property type="match status" value="1"/>
</dbReference>
<dbReference type="EMBL" id="JAGJCB010000003">
    <property type="protein sequence ID" value="MBP0903092.1"/>
    <property type="molecule type" value="Genomic_DNA"/>
</dbReference>
<feature type="transmembrane region" description="Helical" evidence="1">
    <location>
        <begin position="58"/>
        <end position="76"/>
    </location>
</feature>
<dbReference type="PANTHER" id="PTHR35531:SF1">
    <property type="entry name" value="INNER MEMBRANE PROTEIN YBCI-RELATED"/>
    <property type="match status" value="1"/>
</dbReference>
<dbReference type="InterPro" id="IPR007404">
    <property type="entry name" value="YdjM-like"/>
</dbReference>
<evidence type="ECO:0000256" key="1">
    <source>
        <dbReference type="SAM" id="Phobius"/>
    </source>
</evidence>
<keyword evidence="1" id="KW-0472">Membrane</keyword>
<accession>A0ABS4BR85</accession>
<proteinExistence type="predicted"/>
<feature type="transmembrane region" description="Helical" evidence="1">
    <location>
        <begin position="150"/>
        <end position="168"/>
    </location>
</feature>
<gene>
    <name evidence="2" type="ORF">J8H85_04560</name>
</gene>
<dbReference type="RefSeq" id="WP_209653097.1">
    <property type="nucleotide sequence ID" value="NZ_JAGJCB010000003.1"/>
</dbReference>
<organism evidence="2 3">
    <name type="scientific">Mariniflexile gromovii</name>
    <dbReference type="NCBI Taxonomy" id="362523"/>
    <lineage>
        <taxon>Bacteria</taxon>
        <taxon>Pseudomonadati</taxon>
        <taxon>Bacteroidota</taxon>
        <taxon>Flavobacteriia</taxon>
        <taxon>Flavobacteriales</taxon>
        <taxon>Flavobacteriaceae</taxon>
        <taxon>Mariniflexile</taxon>
    </lineage>
</organism>
<reference evidence="2 3" key="1">
    <citation type="submission" date="2021-04" db="EMBL/GenBank/DDBJ databases">
        <title>Mariniflexile gromovii gen. nov., sp. nov., a gliding bacterium isolated from the sea urchin Strongylocentrotus intermedius.</title>
        <authorList>
            <person name="Ko S."/>
            <person name="Le V."/>
            <person name="Ahn C.-Y."/>
            <person name="Oh H.-M."/>
        </authorList>
    </citation>
    <scope>NUCLEOTIDE SEQUENCE [LARGE SCALE GENOMIC DNA]</scope>
    <source>
        <strain evidence="2 3">KCTC 12570</strain>
    </source>
</reference>
<feature type="transmembrane region" description="Helical" evidence="1">
    <location>
        <begin position="83"/>
        <end position="99"/>
    </location>
</feature>
<evidence type="ECO:0000313" key="2">
    <source>
        <dbReference type="EMBL" id="MBP0903092.1"/>
    </source>
</evidence>
<keyword evidence="1" id="KW-1133">Transmembrane helix</keyword>
<dbReference type="Proteomes" id="UP000670776">
    <property type="component" value="Unassembled WGS sequence"/>
</dbReference>
<keyword evidence="1" id="KW-0812">Transmembrane</keyword>
<keyword evidence="2" id="KW-0378">Hydrolase</keyword>
<name>A0ABS4BR85_9FLAO</name>
<comment type="caution">
    <text evidence="2">The sequence shown here is derived from an EMBL/GenBank/DDBJ whole genome shotgun (WGS) entry which is preliminary data.</text>
</comment>
<dbReference type="PANTHER" id="PTHR35531">
    <property type="entry name" value="INNER MEMBRANE PROTEIN YBCI-RELATED"/>
    <property type="match status" value="1"/>
</dbReference>